<sequence>MYEAKPSIALKQNSLPTMYDLPSEEVGDSGLPDQYHFWQGELLSETFAPPPYPDTDVLVACDLNLYYDLEHPLWYKRPDWFAVVGVDRFYQKTEPRLSYVMWQEQVKPFVIVELLSPSTQKEDLGLMRGKKGKPPYKWEVYEEILQVPYYVVFDGHSNQLRLFKLINGRYQAETVGHGEYWFADLDLGLKLVFCQYKDLSRLWLRWYDRAGHLILTAAERVQQEQQRVEQEKQRAEQEKQRADVAELEIARLRALLHQSGINRDEVGSHGQ</sequence>
<dbReference type="EMBL" id="AJTX02000006">
    <property type="protein sequence ID" value="KKI99023.1"/>
    <property type="molecule type" value="Genomic_DNA"/>
</dbReference>
<dbReference type="Pfam" id="PF05685">
    <property type="entry name" value="Uma2"/>
    <property type="match status" value="1"/>
</dbReference>
<keyword evidence="1" id="KW-0175">Coiled coil</keyword>
<organism evidence="3 4">
    <name type="scientific">Prochlorothrix hollandica PCC 9006 = CALU 1027</name>
    <dbReference type="NCBI Taxonomy" id="317619"/>
    <lineage>
        <taxon>Bacteria</taxon>
        <taxon>Bacillati</taxon>
        <taxon>Cyanobacteriota</taxon>
        <taxon>Cyanophyceae</taxon>
        <taxon>Prochlorotrichales</taxon>
        <taxon>Prochlorotrichaceae</taxon>
        <taxon>Prochlorothrix</taxon>
    </lineage>
</organism>
<gene>
    <name evidence="3" type="ORF">PROH_14545</name>
</gene>
<dbReference type="Proteomes" id="UP000034681">
    <property type="component" value="Unassembled WGS sequence"/>
</dbReference>
<dbReference type="eggNOG" id="COG4636">
    <property type="taxonomic scope" value="Bacteria"/>
</dbReference>
<dbReference type="PANTHER" id="PTHR33352">
    <property type="entry name" value="SLR1095 PROTEIN"/>
    <property type="match status" value="1"/>
</dbReference>
<protein>
    <recommendedName>
        <fullName evidence="2">Putative restriction endonuclease domain-containing protein</fullName>
    </recommendedName>
</protein>
<evidence type="ECO:0000313" key="3">
    <source>
        <dbReference type="EMBL" id="KKI99023.1"/>
    </source>
</evidence>
<reference evidence="3" key="1">
    <citation type="submission" date="2012-04" db="EMBL/GenBank/DDBJ databases">
        <authorList>
            <person name="Borisov I.G."/>
            <person name="Ivanikova N.V."/>
            <person name="Pinevich A.V."/>
        </authorList>
    </citation>
    <scope>NUCLEOTIDE SEQUENCE</scope>
    <source>
        <strain evidence="3">CALU 1027</strain>
    </source>
</reference>
<proteinExistence type="predicted"/>
<name>A0A0M2PWI1_PROHO</name>
<evidence type="ECO:0000259" key="2">
    <source>
        <dbReference type="Pfam" id="PF05685"/>
    </source>
</evidence>
<feature type="coiled-coil region" evidence="1">
    <location>
        <begin position="214"/>
        <end position="255"/>
    </location>
</feature>
<accession>A0A0M2PWI1</accession>
<dbReference type="InterPro" id="IPR008538">
    <property type="entry name" value="Uma2"/>
</dbReference>
<evidence type="ECO:0000313" key="4">
    <source>
        <dbReference type="Proteomes" id="UP000034681"/>
    </source>
</evidence>
<dbReference type="PANTHER" id="PTHR33352:SF3">
    <property type="entry name" value="SLR1612 PROTEIN"/>
    <property type="match status" value="1"/>
</dbReference>
<evidence type="ECO:0000256" key="1">
    <source>
        <dbReference type="SAM" id="Coils"/>
    </source>
</evidence>
<dbReference type="AlphaFoldDB" id="A0A0M2PWI1"/>
<dbReference type="CDD" id="cd06260">
    <property type="entry name" value="DUF820-like"/>
    <property type="match status" value="1"/>
</dbReference>
<comment type="caution">
    <text evidence="3">The sequence shown here is derived from an EMBL/GenBank/DDBJ whole genome shotgun (WGS) entry which is preliminary data.</text>
</comment>
<keyword evidence="4" id="KW-1185">Reference proteome</keyword>
<feature type="domain" description="Putative restriction endonuclease" evidence="2">
    <location>
        <begin position="24"/>
        <end position="183"/>
    </location>
</feature>